<dbReference type="Proteomes" id="UP000567179">
    <property type="component" value="Unassembled WGS sequence"/>
</dbReference>
<dbReference type="PRINTS" id="PR00458">
    <property type="entry name" value="PEROXIDASE"/>
</dbReference>
<evidence type="ECO:0000259" key="9">
    <source>
        <dbReference type="PROSITE" id="PS50873"/>
    </source>
</evidence>
<dbReference type="AlphaFoldDB" id="A0A8H5BFG9"/>
<dbReference type="GO" id="GO:0034599">
    <property type="term" value="P:cellular response to oxidative stress"/>
    <property type="evidence" value="ECO:0007669"/>
    <property type="project" value="InterPro"/>
</dbReference>
<dbReference type="PROSITE" id="PS50873">
    <property type="entry name" value="PEROXIDASE_4"/>
    <property type="match status" value="1"/>
</dbReference>
<dbReference type="GO" id="GO:0020037">
    <property type="term" value="F:heme binding"/>
    <property type="evidence" value="ECO:0007669"/>
    <property type="project" value="UniProtKB-UniRule"/>
</dbReference>
<gene>
    <name evidence="10" type="ORF">D9619_001658</name>
</gene>
<name>A0A8H5BFG9_9AGAR</name>
<keyword evidence="5" id="KW-0408">Iron</keyword>
<dbReference type="Gene3D" id="1.10.420.10">
    <property type="entry name" value="Peroxidase, domain 2"/>
    <property type="match status" value="1"/>
</dbReference>
<dbReference type="EMBL" id="JAACJJ010000028">
    <property type="protein sequence ID" value="KAF5322146.1"/>
    <property type="molecule type" value="Genomic_DNA"/>
</dbReference>
<reference evidence="10 11" key="1">
    <citation type="journal article" date="2020" name="ISME J.">
        <title>Uncovering the hidden diversity of litter-decomposition mechanisms in mushroom-forming fungi.</title>
        <authorList>
            <person name="Floudas D."/>
            <person name="Bentzer J."/>
            <person name="Ahren D."/>
            <person name="Johansson T."/>
            <person name="Persson P."/>
            <person name="Tunlid A."/>
        </authorList>
    </citation>
    <scope>NUCLEOTIDE SEQUENCE [LARGE SCALE GENOMIC DNA]</scope>
    <source>
        <strain evidence="10 11">CBS 101986</strain>
    </source>
</reference>
<organism evidence="10 11">
    <name type="scientific">Psilocybe cf. subviscida</name>
    <dbReference type="NCBI Taxonomy" id="2480587"/>
    <lineage>
        <taxon>Eukaryota</taxon>
        <taxon>Fungi</taxon>
        <taxon>Dikarya</taxon>
        <taxon>Basidiomycota</taxon>
        <taxon>Agaricomycotina</taxon>
        <taxon>Agaricomycetes</taxon>
        <taxon>Agaricomycetidae</taxon>
        <taxon>Agaricales</taxon>
        <taxon>Agaricineae</taxon>
        <taxon>Strophariaceae</taxon>
        <taxon>Psilocybe</taxon>
    </lineage>
</organism>
<keyword evidence="8" id="KW-1133">Transmembrane helix</keyword>
<evidence type="ECO:0000256" key="8">
    <source>
        <dbReference type="SAM" id="Phobius"/>
    </source>
</evidence>
<dbReference type="Pfam" id="PF00141">
    <property type="entry name" value="peroxidase"/>
    <property type="match status" value="1"/>
</dbReference>
<keyword evidence="4 7" id="KW-0560">Oxidoreductase</keyword>
<evidence type="ECO:0000256" key="6">
    <source>
        <dbReference type="RuleBase" id="RU004241"/>
    </source>
</evidence>
<protein>
    <recommendedName>
        <fullName evidence="7">Peroxidase</fullName>
        <ecNumber evidence="7">1.11.1.-</ecNumber>
    </recommendedName>
</protein>
<evidence type="ECO:0000256" key="2">
    <source>
        <dbReference type="ARBA" id="ARBA00022617"/>
    </source>
</evidence>
<keyword evidence="8" id="KW-0472">Membrane</keyword>
<accession>A0A8H5BFG9</accession>
<dbReference type="EC" id="1.11.1.-" evidence="7"/>
<dbReference type="GO" id="GO:0000302">
    <property type="term" value="P:response to reactive oxygen species"/>
    <property type="evidence" value="ECO:0007669"/>
    <property type="project" value="TreeGrafter"/>
</dbReference>
<dbReference type="GO" id="GO:0004601">
    <property type="term" value="F:peroxidase activity"/>
    <property type="evidence" value="ECO:0007669"/>
    <property type="project" value="UniProtKB-KW"/>
</dbReference>
<proteinExistence type="inferred from homology"/>
<comment type="similarity">
    <text evidence="6">Belongs to the peroxidase family.</text>
</comment>
<sequence length="647" mass="69098">MPPTRKWPNALLAAAVTISSYARVTTAAYVWPDPQYEALEGMFYEGTGFNGNIFSVFVADCAKRDSRNTTVAAEWVRLAYHDMATFNITDGTGGVDASIYYELGREENIGDGMIRTMGELSMTPNKYVSRADVIAMAATWSVAACKGPILPFRGGRQDAFSAGRKGVPEPQQELKEHVESFRLQGFNATEMIALIACGHTLGGVREEDFPTIVPTNNDPSNPRLDTFDSTPEFDSAIATEYIAGTTRNPLVVNSNQTILSDLRIFSSDNNATMNRQVSVSAVISSPEANTCSTLLARMLDTVPKGVTLTEPIVPIPFKLSQQRFMFIGGELAFSAQFRVVNGLTGPKKRTVRLFWCDRRGANANCADGTANVAVAVAGNGLPTFGVIIDGGDSGPPFATGSPVLRALNMTMTFYTVTVSVAFERSVGKFWFAINEDGSSNSTLQDNGGNGYIAVNDEIVYLPVGFKDGLTLGPSAANFDTSPFPVYIAAGVHSSVKVDSASIRAFDRTFSVRTLSAKQLAPPKALFNETFSLSRNTSLPSFVGYDFYSAEVTNGIGFSQITADFEAKVTDVSTGNKKTLGLDFVQAIDPQSVGTTPPPPLATISKVNLTLSGNGTTPVSNAVVSALPLTGVIVYILVGLLGGLIYVV</sequence>
<dbReference type="InterPro" id="IPR010255">
    <property type="entry name" value="Haem_peroxidase_sf"/>
</dbReference>
<dbReference type="Gene3D" id="1.10.520.10">
    <property type="match status" value="1"/>
</dbReference>
<keyword evidence="1 7" id="KW-0575">Peroxidase</keyword>
<dbReference type="OrthoDB" id="2144714at2759"/>
<keyword evidence="3" id="KW-0479">Metal-binding</keyword>
<dbReference type="InterPro" id="IPR002016">
    <property type="entry name" value="Haem_peroxidase"/>
</dbReference>
<evidence type="ECO:0000313" key="10">
    <source>
        <dbReference type="EMBL" id="KAF5322146.1"/>
    </source>
</evidence>
<dbReference type="SUPFAM" id="SSF48113">
    <property type="entry name" value="Heme-dependent peroxidases"/>
    <property type="match status" value="1"/>
</dbReference>
<dbReference type="GO" id="GO:0042744">
    <property type="term" value="P:hydrogen peroxide catabolic process"/>
    <property type="evidence" value="ECO:0007669"/>
    <property type="project" value="TreeGrafter"/>
</dbReference>
<evidence type="ECO:0000256" key="5">
    <source>
        <dbReference type="ARBA" id="ARBA00023004"/>
    </source>
</evidence>
<keyword evidence="8" id="KW-0812">Transmembrane</keyword>
<evidence type="ECO:0000313" key="11">
    <source>
        <dbReference type="Proteomes" id="UP000567179"/>
    </source>
</evidence>
<dbReference type="GO" id="GO:0046872">
    <property type="term" value="F:metal ion binding"/>
    <property type="evidence" value="ECO:0007669"/>
    <property type="project" value="UniProtKB-UniRule"/>
</dbReference>
<evidence type="ECO:0000256" key="3">
    <source>
        <dbReference type="ARBA" id="ARBA00022723"/>
    </source>
</evidence>
<evidence type="ECO:0000256" key="4">
    <source>
        <dbReference type="ARBA" id="ARBA00023002"/>
    </source>
</evidence>
<keyword evidence="11" id="KW-1185">Reference proteome</keyword>
<comment type="caution">
    <text evidence="10">The sequence shown here is derived from an EMBL/GenBank/DDBJ whole genome shotgun (WGS) entry which is preliminary data.</text>
</comment>
<evidence type="ECO:0000256" key="1">
    <source>
        <dbReference type="ARBA" id="ARBA00022559"/>
    </source>
</evidence>
<dbReference type="PANTHER" id="PTHR31356">
    <property type="entry name" value="THYLAKOID LUMENAL 29 KDA PROTEIN, CHLOROPLASTIC-RELATED"/>
    <property type="match status" value="1"/>
</dbReference>
<evidence type="ECO:0000256" key="7">
    <source>
        <dbReference type="RuleBase" id="RU363051"/>
    </source>
</evidence>
<dbReference type="PANTHER" id="PTHR31356:SF53">
    <property type="entry name" value="HEME PEROXIDASE"/>
    <property type="match status" value="1"/>
</dbReference>
<keyword evidence="2" id="KW-0349">Heme</keyword>
<dbReference type="InterPro" id="IPR044831">
    <property type="entry name" value="Ccp1-like"/>
</dbReference>
<feature type="transmembrane region" description="Helical" evidence="8">
    <location>
        <begin position="625"/>
        <end position="646"/>
    </location>
</feature>
<feature type="domain" description="Plant heme peroxidase family profile" evidence="9">
    <location>
        <begin position="128"/>
        <end position="271"/>
    </location>
</feature>